<feature type="transmembrane region" description="Helical" evidence="5">
    <location>
        <begin position="12"/>
        <end position="32"/>
    </location>
</feature>
<feature type="transmembrane region" description="Helical" evidence="5">
    <location>
        <begin position="208"/>
        <end position="228"/>
    </location>
</feature>
<feature type="transmembrane region" description="Helical" evidence="5">
    <location>
        <begin position="275"/>
        <end position="293"/>
    </location>
</feature>
<reference evidence="8" key="1">
    <citation type="submission" date="2016-10" db="EMBL/GenBank/DDBJ databases">
        <authorList>
            <person name="Varghese N."/>
            <person name="Submissions S."/>
        </authorList>
    </citation>
    <scope>NUCLEOTIDE SEQUENCE [LARGE SCALE GENOMIC DNA]</scope>
    <source>
        <strain evidence="8">CGMCC 4.3147</strain>
    </source>
</reference>
<dbReference type="PANTHER" id="PTHR23534">
    <property type="entry name" value="MFS PERMEASE"/>
    <property type="match status" value="1"/>
</dbReference>
<dbReference type="Gene3D" id="1.20.1250.20">
    <property type="entry name" value="MFS general substrate transporter like domains"/>
    <property type="match status" value="1"/>
</dbReference>
<dbReference type="PROSITE" id="PS50850">
    <property type="entry name" value="MFS"/>
    <property type="match status" value="1"/>
</dbReference>
<accession>A0A1G9IA73</accession>
<evidence type="ECO:0000256" key="5">
    <source>
        <dbReference type="SAM" id="Phobius"/>
    </source>
</evidence>
<feature type="transmembrane region" description="Helical" evidence="5">
    <location>
        <begin position="364"/>
        <end position="382"/>
    </location>
</feature>
<evidence type="ECO:0000256" key="3">
    <source>
        <dbReference type="ARBA" id="ARBA00022989"/>
    </source>
</evidence>
<evidence type="ECO:0000256" key="2">
    <source>
        <dbReference type="ARBA" id="ARBA00022692"/>
    </source>
</evidence>
<keyword evidence="2 5" id="KW-0812">Transmembrane</keyword>
<feature type="domain" description="Major facilitator superfamily (MFS) profile" evidence="6">
    <location>
        <begin position="6"/>
        <end position="387"/>
    </location>
</feature>
<name>A0A1G9IA73_9ACTN</name>
<proteinExistence type="predicted"/>
<dbReference type="GO" id="GO:0022857">
    <property type="term" value="F:transmembrane transporter activity"/>
    <property type="evidence" value="ECO:0007669"/>
    <property type="project" value="InterPro"/>
</dbReference>
<dbReference type="GO" id="GO:0005886">
    <property type="term" value="C:plasma membrane"/>
    <property type="evidence" value="ECO:0007669"/>
    <property type="project" value="UniProtKB-SubCell"/>
</dbReference>
<dbReference type="Pfam" id="PF07690">
    <property type="entry name" value="MFS_1"/>
    <property type="match status" value="1"/>
</dbReference>
<dbReference type="Proteomes" id="UP000198662">
    <property type="component" value="Unassembled WGS sequence"/>
</dbReference>
<keyword evidence="4 5" id="KW-0472">Membrane</keyword>
<dbReference type="InterPro" id="IPR036259">
    <property type="entry name" value="MFS_trans_sf"/>
</dbReference>
<evidence type="ECO:0000313" key="7">
    <source>
        <dbReference type="EMBL" id="SDL21744.1"/>
    </source>
</evidence>
<keyword evidence="8" id="KW-1185">Reference proteome</keyword>
<dbReference type="SUPFAM" id="SSF103473">
    <property type="entry name" value="MFS general substrate transporter"/>
    <property type="match status" value="1"/>
</dbReference>
<evidence type="ECO:0000259" key="6">
    <source>
        <dbReference type="PROSITE" id="PS50850"/>
    </source>
</evidence>
<dbReference type="STRING" id="380244.SAMN05216298_3105"/>
<feature type="transmembrane region" description="Helical" evidence="5">
    <location>
        <begin position="98"/>
        <end position="120"/>
    </location>
</feature>
<feature type="transmembrane region" description="Helical" evidence="5">
    <location>
        <begin position="132"/>
        <end position="154"/>
    </location>
</feature>
<comment type="subcellular location">
    <subcellularLocation>
        <location evidence="1">Cell membrane</location>
        <topology evidence="1">Multi-pass membrane protein</topology>
    </subcellularLocation>
</comment>
<evidence type="ECO:0000256" key="1">
    <source>
        <dbReference type="ARBA" id="ARBA00004651"/>
    </source>
</evidence>
<protein>
    <submittedName>
        <fullName evidence="7">Predicted arabinose efflux permease, MFS family</fullName>
    </submittedName>
</protein>
<dbReference type="EMBL" id="FNGF01000004">
    <property type="protein sequence ID" value="SDL21744.1"/>
    <property type="molecule type" value="Genomic_DNA"/>
</dbReference>
<dbReference type="InterPro" id="IPR020846">
    <property type="entry name" value="MFS_dom"/>
</dbReference>
<gene>
    <name evidence="7" type="ORF">SAMN05216298_3105</name>
</gene>
<evidence type="ECO:0000313" key="8">
    <source>
        <dbReference type="Proteomes" id="UP000198662"/>
    </source>
</evidence>
<dbReference type="PANTHER" id="PTHR23534:SF1">
    <property type="entry name" value="MAJOR FACILITATOR SUPERFAMILY PROTEIN"/>
    <property type="match status" value="1"/>
</dbReference>
<feature type="transmembrane region" description="Helical" evidence="5">
    <location>
        <begin position="44"/>
        <end position="61"/>
    </location>
</feature>
<feature type="transmembrane region" description="Helical" evidence="5">
    <location>
        <begin position="73"/>
        <end position="92"/>
    </location>
</feature>
<keyword evidence="3 5" id="KW-1133">Transmembrane helix</keyword>
<evidence type="ECO:0000256" key="4">
    <source>
        <dbReference type="ARBA" id="ARBA00023136"/>
    </source>
</evidence>
<feature type="transmembrane region" description="Helical" evidence="5">
    <location>
        <begin position="248"/>
        <end position="268"/>
    </location>
</feature>
<organism evidence="7 8">
    <name type="scientific">Glycomyces sambucus</name>
    <dbReference type="NCBI Taxonomy" id="380244"/>
    <lineage>
        <taxon>Bacteria</taxon>
        <taxon>Bacillati</taxon>
        <taxon>Actinomycetota</taxon>
        <taxon>Actinomycetes</taxon>
        <taxon>Glycomycetales</taxon>
        <taxon>Glycomycetaceae</taxon>
        <taxon>Glycomyces</taxon>
    </lineage>
</organism>
<feature type="transmembrane region" description="Helical" evidence="5">
    <location>
        <begin position="299"/>
        <end position="325"/>
    </location>
</feature>
<feature type="transmembrane region" description="Helical" evidence="5">
    <location>
        <begin position="166"/>
        <end position="187"/>
    </location>
</feature>
<dbReference type="InterPro" id="IPR011701">
    <property type="entry name" value="MFS"/>
</dbReference>
<feature type="transmembrane region" description="Helical" evidence="5">
    <location>
        <begin position="337"/>
        <end position="358"/>
    </location>
</feature>
<dbReference type="AlphaFoldDB" id="A0A1G9IA73"/>
<sequence length="418" mass="40797">MLRSPAIRALRAACVAGGFAQSLTGTAGVLLVVDVTGSETAAGLPQTVLVAGSAAAAAFASRLSIRFGRRRTLSAGAAVAAAGSLAIAAAALTSSLAIVLIGCALLGAGTGTVMLGRYAAAEQVPESLRPKAMASILAATTIGAVAGPNLLAPASLAAEGLGLPGLAGPFVFGALAFAVTIAMLRTGRLHDAPPSAPAPASAPANDRFASAATGLAVLALSNLVMVGVSTMAPVHLGHHGGGLETVGLVVSAHVAAMFAPSVLSAHLVQRLGAARTAALAGVVMSGACVIPATGTTSHWMLGIAMVVLGVGWNLGLVSGSAMLTASLPRQVRVKREGMGEVGMGTAAALAGLACGPLMAFGGYVMLAMAGAVAAALIPSVVIPRSTSRRAAPASRRPVAPPAYAGEVARVVRAGDSRS</sequence>